<dbReference type="RefSeq" id="YP_009056347.1">
    <property type="nucleotide sequence ID" value="NC_024792.1"/>
</dbReference>
<evidence type="ECO:0000313" key="1">
    <source>
        <dbReference type="EMBL" id="AII27979.1"/>
    </source>
</evidence>
<proteinExistence type="predicted"/>
<dbReference type="KEGG" id="vg:20283365"/>
<keyword evidence="2" id="KW-1185">Reference proteome</keyword>
<evidence type="ECO:0000313" key="2">
    <source>
        <dbReference type="Proteomes" id="UP000028664"/>
    </source>
</evidence>
<dbReference type="EMBL" id="KM051843">
    <property type="protein sequence ID" value="AII27979.1"/>
    <property type="molecule type" value="Genomic_DNA"/>
</dbReference>
<sequence>MSNSVLQKMFIDRYDYQMHVQCDIIDGYDVYCTDTRQAEDDVLIVLRADDLIFSSLEGETIWYTIKDGAEVIAINEPEDEEDE</sequence>
<name>A0A076G7P8_9CAUD</name>
<organism evidence="1 2">
    <name type="scientific">Bacillus phage Bobb</name>
    <dbReference type="NCBI Taxonomy" id="1527469"/>
    <lineage>
        <taxon>Viruses</taxon>
        <taxon>Duplodnaviria</taxon>
        <taxon>Heunggongvirae</taxon>
        <taxon>Uroviricota</taxon>
        <taxon>Caudoviricetes</taxon>
        <taxon>Herelleviridae</taxon>
        <taxon>Bastillevirinae</taxon>
        <taxon>Agatevirus</taxon>
        <taxon>Agatevirus bobb</taxon>
    </lineage>
</organism>
<accession>A0A076G7P8</accession>
<protein>
    <submittedName>
        <fullName evidence="1">Uncharacterized protein</fullName>
    </submittedName>
</protein>
<dbReference type="GeneID" id="20283365"/>
<reference evidence="1 2" key="1">
    <citation type="submission" date="2014-06" db="EMBL/GenBank/DDBJ databases">
        <title>Bioinformatic genomic analysis of Bacillus phage Bobb.</title>
        <authorList>
            <person name="Lewis H.M.N."/>
            <person name="Temple L."/>
            <person name="Barth R.N."/>
            <person name="Bowles K.M."/>
            <person name="Churchin D.I."/>
            <person name="Scott-Croshaw C."/>
            <person name="Glasgow G.H."/>
            <person name="Gloe M.W."/>
            <person name="McGough T.M."/>
            <person name="Nutbrown S.A."/>
            <person name="Romulus S.R."/>
            <person name="Sanders K.A.M."/>
            <person name="Diachok C.R."/>
            <person name="Serigano J.P."/>
            <person name="Shin D."/>
            <person name="Suresh M.H."/>
            <person name="Conner A.R.N."/>
            <person name="Korba R.M."/>
            <person name="Livermore R.J."/>
            <person name="Rohlf M.B."/>
            <person name="Utterback S.D."/>
            <person name="Wilson V.E."/>
        </authorList>
    </citation>
    <scope>NUCLEOTIDE SEQUENCE [LARGE SCALE GENOMIC DNA]</scope>
</reference>
<dbReference type="Proteomes" id="UP000028664">
    <property type="component" value="Segment"/>
</dbReference>